<dbReference type="EMBL" id="CP001966">
    <property type="protein sequence ID" value="ADG77576.1"/>
    <property type="molecule type" value="Genomic_DNA"/>
</dbReference>
<feature type="compositionally biased region" description="Low complexity" evidence="1">
    <location>
        <begin position="375"/>
        <end position="424"/>
    </location>
</feature>
<dbReference type="AlphaFoldDB" id="D5UUK5"/>
<accession>D5UUK5</accession>
<dbReference type="Proteomes" id="UP000001213">
    <property type="component" value="Chromosome"/>
</dbReference>
<dbReference type="KEGG" id="tpr:Tpau_0943"/>
<protein>
    <submittedName>
        <fullName evidence="2">Uncharacterized protein</fullName>
    </submittedName>
</protein>
<dbReference type="STRING" id="521096.Tpau_0943"/>
<dbReference type="HOGENOM" id="CLU_583856_0_0_11"/>
<keyword evidence="3" id="KW-1185">Reference proteome</keyword>
<name>D5UUK5_TSUPD</name>
<gene>
    <name evidence="2" type="ordered locus">Tpau_0943</name>
</gene>
<sequence>MTTTSFGASIGRGPVHCVMLELDDGRIVGQQARTIDPGPYRLGRRSDLLASGFDLLVGHTEAAVDASAVAVRTRRDLFAAKLGTRGELRSAEVVREVDAVLRALDDSGVIARYAVALVADIGAGGMRVHTIADGAVEDTARTTGVAVSGVEPGLGTPAAAADFVRRVIKVAAVRPEAIVLIGGGAQHATVREAIGDVAESNGLEVVGVDEPEALAAIGAALLAADRLTGAVPAAPSRLGSGLGVLGGHSVRLTAAVLPALVVAALAFAVLVATYATGIIGPTGDSTDRSPSPAFTSSDTLQGETTTEEVLPTTTSTLAGVDVRVSTTAPQEVPREEVTVPPVMTTFAPPPTATQPTRVPDRTTTRPVPTTPGTPWPTVLLPTPPTGTGTPSSSTDPSVPVAPTTGGATGTPTVPSGTPEAPRGPAVGGGAAPREGMLMAPEQSSSVPRQPARIEVVPEAAPTVTAPAA</sequence>
<proteinExistence type="predicted"/>
<evidence type="ECO:0000313" key="3">
    <source>
        <dbReference type="Proteomes" id="UP000001213"/>
    </source>
</evidence>
<feature type="compositionally biased region" description="Low complexity" evidence="1">
    <location>
        <begin position="303"/>
        <end position="316"/>
    </location>
</feature>
<dbReference type="InterPro" id="IPR043129">
    <property type="entry name" value="ATPase_NBD"/>
</dbReference>
<dbReference type="SUPFAM" id="SSF53067">
    <property type="entry name" value="Actin-like ATPase domain"/>
    <property type="match status" value="1"/>
</dbReference>
<organism evidence="2 3">
    <name type="scientific">Tsukamurella paurometabola (strain ATCC 8368 / DSM 20162 / CCUG 35730 / CIP 100753 / JCM 10117 / KCTC 9821 / NBRC 16120 / NCIMB 702349 / NCTC 13040)</name>
    <name type="common">Corynebacterium paurometabolum</name>
    <dbReference type="NCBI Taxonomy" id="521096"/>
    <lineage>
        <taxon>Bacteria</taxon>
        <taxon>Bacillati</taxon>
        <taxon>Actinomycetota</taxon>
        <taxon>Actinomycetes</taxon>
        <taxon>Mycobacteriales</taxon>
        <taxon>Tsukamurellaceae</taxon>
        <taxon>Tsukamurella</taxon>
    </lineage>
</organism>
<feature type="compositionally biased region" description="Polar residues" evidence="1">
    <location>
        <begin position="288"/>
        <end position="302"/>
    </location>
</feature>
<reference evidence="2 3" key="2">
    <citation type="journal article" date="2011" name="Stand. Genomic Sci.">
        <title>Complete genome sequence of Tsukamurella paurometabola type strain (no. 33).</title>
        <authorList>
            <person name="Munk A.C."/>
            <person name="Lapidus A."/>
            <person name="Lucas S."/>
            <person name="Nolan M."/>
            <person name="Tice H."/>
            <person name="Cheng J.F."/>
            <person name="Del Rio T.G."/>
            <person name="Goodwin L."/>
            <person name="Pitluck S."/>
            <person name="Liolios K."/>
            <person name="Huntemann M."/>
            <person name="Ivanova N."/>
            <person name="Mavromatis K."/>
            <person name="Mikhailova N."/>
            <person name="Pati A."/>
            <person name="Chen A."/>
            <person name="Palaniappan K."/>
            <person name="Tapia R."/>
            <person name="Han C."/>
            <person name="Land M."/>
            <person name="Hauser L."/>
            <person name="Chang Y.J."/>
            <person name="Jeffries C.D."/>
            <person name="Brettin T."/>
            <person name="Yasawong M."/>
            <person name="Brambilla E.M."/>
            <person name="Rohde M."/>
            <person name="Sikorski J."/>
            <person name="Goker M."/>
            <person name="Detter J.C."/>
            <person name="Woyke T."/>
            <person name="Bristow J."/>
            <person name="Eisen J.A."/>
            <person name="Markowitz V."/>
            <person name="Hugenholtz P."/>
            <person name="Kyrpides N.C."/>
            <person name="Klenk H.P."/>
        </authorList>
    </citation>
    <scope>NUCLEOTIDE SEQUENCE [LARGE SCALE GENOMIC DNA]</scope>
    <source>
        <strain evidence="3">ATCC 8368 / DSM 20162 / CCUG 35730 / CIP 100753 / JCM 10117 / KCTC 9821 / NBRC 16120 / NCIMB 702349 / NCTC 13040</strain>
    </source>
</reference>
<evidence type="ECO:0000256" key="1">
    <source>
        <dbReference type="SAM" id="MobiDB-lite"/>
    </source>
</evidence>
<reference evidence="3" key="1">
    <citation type="submission" date="2010-03" db="EMBL/GenBank/DDBJ databases">
        <title>The complete chromosome of Tsukamurella paurometabola DSM 20162.</title>
        <authorList>
            <consortium name="US DOE Joint Genome Institute (JGI-PGF)"/>
            <person name="Lucas S."/>
            <person name="Copeland A."/>
            <person name="Lapidus A."/>
            <person name="Glavina del Rio T."/>
            <person name="Dalin E."/>
            <person name="Tice H."/>
            <person name="Bruce D."/>
            <person name="Goodwin L."/>
            <person name="Pitluck S."/>
            <person name="Kyrpides N."/>
            <person name="Mavromatis K."/>
            <person name="Ivanova N."/>
            <person name="Mikhailova N."/>
            <person name="Munk A.C."/>
            <person name="Brettin T."/>
            <person name="Detter J.C."/>
            <person name="Tapia R."/>
            <person name="Han C."/>
            <person name="Larimer F."/>
            <person name="Land M."/>
            <person name="Hauser L."/>
            <person name="Markowitz V."/>
            <person name="Cheng J.-F."/>
            <person name="Hugenholtz P."/>
            <person name="Woyke T."/>
            <person name="Wu D."/>
            <person name="Jando M."/>
            <person name="Brambilla E."/>
            <person name="Klenk H.-P."/>
            <person name="Eisen J.A."/>
        </authorList>
    </citation>
    <scope>NUCLEOTIDE SEQUENCE [LARGE SCALE GENOMIC DNA]</scope>
    <source>
        <strain evidence="3">ATCC 8368 / DSM 20162 / CCUG 35730 / CIP 100753 / JCM 10117 / KCTC 9821 / NBRC 16120 / NCIMB 702349 / NCTC 13040</strain>
    </source>
</reference>
<feature type="compositionally biased region" description="Low complexity" evidence="1">
    <location>
        <begin position="454"/>
        <end position="468"/>
    </location>
</feature>
<evidence type="ECO:0000313" key="2">
    <source>
        <dbReference type="EMBL" id="ADG77576.1"/>
    </source>
</evidence>
<feature type="region of interest" description="Disordered" evidence="1">
    <location>
        <begin position="280"/>
        <end position="468"/>
    </location>
</feature>
<dbReference type="RefSeq" id="WP_013125616.1">
    <property type="nucleotide sequence ID" value="NC_014158.1"/>
</dbReference>